<evidence type="ECO:0000313" key="3">
    <source>
        <dbReference type="EMBL" id="URQ62903.1"/>
    </source>
</evidence>
<dbReference type="AlphaFoldDB" id="A0A9Q8TXS7"/>
<feature type="transmembrane region" description="Helical" evidence="1">
    <location>
        <begin position="134"/>
        <end position="154"/>
    </location>
</feature>
<keyword evidence="1" id="KW-0812">Transmembrane</keyword>
<sequence>MGILVGAIMAFFDQLSVGLLISLLIFLIFLDERYKEIPITLNFLIIILVTISIPNISLNDYVAPLIVMAFLLLIYFGFLLIKKKEGMGLGDIILIFSISLFIGFPNILYLITIASSLLLLKIIFTQKYKEQHAFGSWLAGVFLTFILFQEFYVFEGSVTI</sequence>
<keyword evidence="1" id="KW-1133">Transmembrane helix</keyword>
<feature type="transmembrane region" description="Helical" evidence="1">
    <location>
        <begin position="62"/>
        <end position="81"/>
    </location>
</feature>
<feature type="transmembrane region" description="Helical" evidence="1">
    <location>
        <begin position="93"/>
        <end position="114"/>
    </location>
</feature>
<dbReference type="EMBL" id="CP097966">
    <property type="protein sequence ID" value="URQ62903.1"/>
    <property type="molecule type" value="Genomic_DNA"/>
</dbReference>
<dbReference type="EC" id="3.4.23.43" evidence="3"/>
<organism evidence="3 4">
    <name type="scientific">SAR86 cluster bacterium</name>
    <dbReference type="NCBI Taxonomy" id="2030880"/>
    <lineage>
        <taxon>Bacteria</taxon>
        <taxon>Pseudomonadati</taxon>
        <taxon>Pseudomonadota</taxon>
        <taxon>Gammaproteobacteria</taxon>
        <taxon>SAR86 cluster</taxon>
    </lineage>
</organism>
<feature type="domain" description="Prepilin type IV endopeptidase peptidase" evidence="2">
    <location>
        <begin position="19"/>
        <end position="119"/>
    </location>
</feature>
<dbReference type="Gene3D" id="1.20.120.1220">
    <property type="match status" value="1"/>
</dbReference>
<accession>A0A9Q8TXS7</accession>
<dbReference type="GO" id="GO:0016020">
    <property type="term" value="C:membrane"/>
    <property type="evidence" value="ECO:0007669"/>
    <property type="project" value="InterPro"/>
</dbReference>
<keyword evidence="4" id="KW-1185">Reference proteome</keyword>
<reference evidence="3" key="1">
    <citation type="submission" date="2022-05" db="EMBL/GenBank/DDBJ databases">
        <title>Single-amplified genomics reveal most streamlined microbe among free-living bacteria.</title>
        <authorList>
            <person name="Roda-Garcia J."/>
            <person name="Haro-Moreno J.M."/>
            <person name="Rodriguez-Valera F."/>
            <person name="Almagro-Moreno S."/>
            <person name="Lopez-Perez M."/>
        </authorList>
    </citation>
    <scope>NUCLEOTIDE SEQUENCE</scope>
    <source>
        <strain evidence="3">TMED112-D2-2</strain>
    </source>
</reference>
<dbReference type="InterPro" id="IPR000045">
    <property type="entry name" value="Prepilin_IV_endopep_pep"/>
</dbReference>
<evidence type="ECO:0000256" key="1">
    <source>
        <dbReference type="SAM" id="Phobius"/>
    </source>
</evidence>
<dbReference type="Proteomes" id="UP001056381">
    <property type="component" value="Chromosome"/>
</dbReference>
<feature type="transmembrane region" description="Helical" evidence="1">
    <location>
        <begin position="37"/>
        <end position="56"/>
    </location>
</feature>
<feature type="transmembrane region" description="Helical" evidence="1">
    <location>
        <begin position="6"/>
        <end position="30"/>
    </location>
</feature>
<evidence type="ECO:0000259" key="2">
    <source>
        <dbReference type="Pfam" id="PF01478"/>
    </source>
</evidence>
<proteinExistence type="predicted"/>
<evidence type="ECO:0000313" key="4">
    <source>
        <dbReference type="Proteomes" id="UP001056381"/>
    </source>
</evidence>
<name>A0A9Q8TXS7_9GAMM</name>
<keyword evidence="3" id="KW-0378">Hydrolase</keyword>
<gene>
    <name evidence="3" type="ORF">M9B40_04050</name>
</gene>
<dbReference type="Pfam" id="PF01478">
    <property type="entry name" value="Peptidase_A24"/>
    <property type="match status" value="1"/>
</dbReference>
<dbReference type="GO" id="GO:0004190">
    <property type="term" value="F:aspartic-type endopeptidase activity"/>
    <property type="evidence" value="ECO:0007669"/>
    <property type="project" value="UniProtKB-EC"/>
</dbReference>
<protein>
    <submittedName>
        <fullName evidence="3">Prepilin peptidase</fullName>
        <ecNumber evidence="3">3.4.23.43</ecNumber>
    </submittedName>
</protein>
<keyword evidence="1" id="KW-0472">Membrane</keyword>